<dbReference type="SUPFAM" id="SSF46785">
    <property type="entry name" value="Winged helix' DNA-binding domain"/>
    <property type="match status" value="1"/>
</dbReference>
<protein>
    <submittedName>
        <fullName evidence="6">LysR family transcriptional regulator</fullName>
    </submittedName>
</protein>
<dbReference type="InterPro" id="IPR036390">
    <property type="entry name" value="WH_DNA-bd_sf"/>
</dbReference>
<dbReference type="Gene3D" id="3.40.190.10">
    <property type="entry name" value="Periplasmic binding protein-like II"/>
    <property type="match status" value="2"/>
</dbReference>
<proteinExistence type="inferred from homology"/>
<evidence type="ECO:0000313" key="7">
    <source>
        <dbReference type="Proteomes" id="UP000503308"/>
    </source>
</evidence>
<comment type="similarity">
    <text evidence="1">Belongs to the LysR transcriptional regulatory family.</text>
</comment>
<evidence type="ECO:0000313" key="6">
    <source>
        <dbReference type="EMBL" id="QJF52255.1"/>
    </source>
</evidence>
<sequence length="294" mass="32301">MNWSGIPSLAALRAFEAAARHQSLSAAARELNVTHAAIAQHVRALEEDFSESLLVRQGRGVAPTAAGLVLAGRLSEGFQSIADAVDDLRTQGANRPLNITVTPTFAASWLMPRIGDFWAKHPEVRLNINPGVELVDLRRDGFDLAVRYGEGDWPRLDAELLTEAQYLALAHPDLIGDRVVTKVSDLTDLPWLLDSNVMERRRIIEQEGIDLDTVKVTTLTTNDLTLSAAVAGLGVTFQPGSLVEREIRSGQLKPLAALRERGLGYHLVTVPGRMHPGQRVFMSWLRKKARESQP</sequence>
<dbReference type="GO" id="GO:0003700">
    <property type="term" value="F:DNA-binding transcription factor activity"/>
    <property type="evidence" value="ECO:0007669"/>
    <property type="project" value="InterPro"/>
</dbReference>
<gene>
    <name evidence="6" type="ORF">G3256_14260</name>
</gene>
<dbReference type="InterPro" id="IPR000847">
    <property type="entry name" value="LysR_HTH_N"/>
</dbReference>
<dbReference type="AlphaFoldDB" id="A0A858SU99"/>
<dbReference type="Proteomes" id="UP000503308">
    <property type="component" value="Chromosome"/>
</dbReference>
<dbReference type="GO" id="GO:0006351">
    <property type="term" value="P:DNA-templated transcription"/>
    <property type="evidence" value="ECO:0007669"/>
    <property type="project" value="TreeGrafter"/>
</dbReference>
<dbReference type="SUPFAM" id="SSF53850">
    <property type="entry name" value="Periplasmic binding protein-like II"/>
    <property type="match status" value="1"/>
</dbReference>
<feature type="domain" description="HTH lysR-type" evidence="5">
    <location>
        <begin position="7"/>
        <end position="64"/>
    </location>
</feature>
<dbReference type="InterPro" id="IPR058163">
    <property type="entry name" value="LysR-type_TF_proteobact-type"/>
</dbReference>
<accession>A0A858SU99</accession>
<keyword evidence="4" id="KW-0804">Transcription</keyword>
<dbReference type="InterPro" id="IPR036388">
    <property type="entry name" value="WH-like_DNA-bd_sf"/>
</dbReference>
<dbReference type="EMBL" id="CP048788">
    <property type="protein sequence ID" value="QJF52255.1"/>
    <property type="molecule type" value="Genomic_DNA"/>
</dbReference>
<keyword evidence="2" id="KW-0805">Transcription regulation</keyword>
<reference evidence="6 7" key="1">
    <citation type="submission" date="2020-02" db="EMBL/GenBank/DDBJ databases">
        <title>Genome sequence of Roseobacter ponti.</title>
        <authorList>
            <person name="Hollensteiner J."/>
            <person name="Schneider D."/>
            <person name="Poehlein A."/>
            <person name="Daniel R."/>
        </authorList>
    </citation>
    <scope>NUCLEOTIDE SEQUENCE [LARGE SCALE GENOMIC DNA]</scope>
    <source>
        <strain evidence="6 7">DSM 106830</strain>
    </source>
</reference>
<dbReference type="Pfam" id="PF00126">
    <property type="entry name" value="HTH_1"/>
    <property type="match status" value="1"/>
</dbReference>
<evidence type="ECO:0000256" key="2">
    <source>
        <dbReference type="ARBA" id="ARBA00023015"/>
    </source>
</evidence>
<keyword evidence="7" id="KW-1185">Reference proteome</keyword>
<dbReference type="PROSITE" id="PS50931">
    <property type="entry name" value="HTH_LYSR"/>
    <property type="match status" value="1"/>
</dbReference>
<dbReference type="PANTHER" id="PTHR30537:SF74">
    <property type="entry name" value="HTH-TYPE TRANSCRIPTIONAL REGULATOR TRPI"/>
    <property type="match status" value="1"/>
</dbReference>
<organism evidence="6 7">
    <name type="scientific">Roseobacter ponti</name>
    <dbReference type="NCBI Taxonomy" id="1891787"/>
    <lineage>
        <taxon>Bacteria</taxon>
        <taxon>Pseudomonadati</taxon>
        <taxon>Pseudomonadota</taxon>
        <taxon>Alphaproteobacteria</taxon>
        <taxon>Rhodobacterales</taxon>
        <taxon>Roseobacteraceae</taxon>
        <taxon>Roseobacter</taxon>
    </lineage>
</organism>
<evidence type="ECO:0000256" key="3">
    <source>
        <dbReference type="ARBA" id="ARBA00023125"/>
    </source>
</evidence>
<evidence type="ECO:0000256" key="4">
    <source>
        <dbReference type="ARBA" id="ARBA00023163"/>
    </source>
</evidence>
<keyword evidence="3" id="KW-0238">DNA-binding</keyword>
<dbReference type="KEGG" id="rpon:G3256_14260"/>
<dbReference type="GO" id="GO:0043565">
    <property type="term" value="F:sequence-specific DNA binding"/>
    <property type="evidence" value="ECO:0007669"/>
    <property type="project" value="TreeGrafter"/>
</dbReference>
<evidence type="ECO:0000256" key="1">
    <source>
        <dbReference type="ARBA" id="ARBA00009437"/>
    </source>
</evidence>
<dbReference type="PANTHER" id="PTHR30537">
    <property type="entry name" value="HTH-TYPE TRANSCRIPTIONAL REGULATOR"/>
    <property type="match status" value="1"/>
</dbReference>
<name>A0A858SU99_9RHOB</name>
<dbReference type="Pfam" id="PF03466">
    <property type="entry name" value="LysR_substrate"/>
    <property type="match status" value="1"/>
</dbReference>
<dbReference type="InterPro" id="IPR005119">
    <property type="entry name" value="LysR_subst-bd"/>
</dbReference>
<dbReference type="Gene3D" id="1.10.10.10">
    <property type="entry name" value="Winged helix-like DNA-binding domain superfamily/Winged helix DNA-binding domain"/>
    <property type="match status" value="1"/>
</dbReference>
<dbReference type="RefSeq" id="WP_169641474.1">
    <property type="nucleotide sequence ID" value="NZ_CP048788.1"/>
</dbReference>
<evidence type="ECO:0000259" key="5">
    <source>
        <dbReference type="PROSITE" id="PS50931"/>
    </source>
</evidence>